<name>A0A6N6N4Z9_9BACT</name>
<keyword evidence="11" id="KW-1185">Reference proteome</keyword>
<dbReference type="EMBL" id="WAIE01000001">
    <property type="protein sequence ID" value="KAB1442858.1"/>
    <property type="molecule type" value="Genomic_DNA"/>
</dbReference>
<evidence type="ECO:0000256" key="1">
    <source>
        <dbReference type="ARBA" id="ARBA00004651"/>
    </source>
</evidence>
<proteinExistence type="inferred from homology"/>
<evidence type="ECO:0000256" key="7">
    <source>
        <dbReference type="RuleBase" id="RU000320"/>
    </source>
</evidence>
<reference evidence="10 11" key="1">
    <citation type="journal article" date="2017" name="Int. J. Syst. Evol. Microbiol.">
        <title>Desulfovibrio senegalensis sp. nov., a mesophilic sulfate reducer isolated from marine sediment.</title>
        <authorList>
            <person name="Thioye A."/>
            <person name="Gam Z.B.A."/>
            <person name="Mbengue M."/>
            <person name="Cayol J.L."/>
            <person name="Joseph-Bartoli M."/>
            <person name="Toure-Kane C."/>
            <person name="Labat M."/>
        </authorList>
    </citation>
    <scope>NUCLEOTIDE SEQUENCE [LARGE SCALE GENOMIC DNA]</scope>
    <source>
        <strain evidence="10 11">DSM 101509</strain>
    </source>
</reference>
<feature type="domain" description="NADH:quinone oxidoreductase/Mrp antiporter transmembrane" evidence="9">
    <location>
        <begin position="133"/>
        <end position="419"/>
    </location>
</feature>
<evidence type="ECO:0000256" key="3">
    <source>
        <dbReference type="ARBA" id="ARBA00022475"/>
    </source>
</evidence>
<feature type="transmembrane region" description="Helical" evidence="8">
    <location>
        <begin position="370"/>
        <end position="391"/>
    </location>
</feature>
<evidence type="ECO:0000256" key="4">
    <source>
        <dbReference type="ARBA" id="ARBA00022692"/>
    </source>
</evidence>
<dbReference type="GO" id="GO:0042773">
    <property type="term" value="P:ATP synthesis coupled electron transport"/>
    <property type="evidence" value="ECO:0007669"/>
    <property type="project" value="InterPro"/>
</dbReference>
<feature type="transmembrane region" description="Helical" evidence="8">
    <location>
        <begin position="36"/>
        <end position="56"/>
    </location>
</feature>
<dbReference type="Proteomes" id="UP000438699">
    <property type="component" value="Unassembled WGS sequence"/>
</dbReference>
<evidence type="ECO:0000256" key="6">
    <source>
        <dbReference type="ARBA" id="ARBA00023136"/>
    </source>
</evidence>
<feature type="transmembrane region" description="Helical" evidence="8">
    <location>
        <begin position="6"/>
        <end position="24"/>
    </location>
</feature>
<dbReference type="PANTHER" id="PTHR42703">
    <property type="entry name" value="NADH DEHYDROGENASE"/>
    <property type="match status" value="1"/>
</dbReference>
<dbReference type="Pfam" id="PF00361">
    <property type="entry name" value="Proton_antipo_M"/>
    <property type="match status" value="1"/>
</dbReference>
<dbReference type="AlphaFoldDB" id="A0A6N6N4Z9"/>
<evidence type="ECO:0000313" key="10">
    <source>
        <dbReference type="EMBL" id="KAB1442858.1"/>
    </source>
</evidence>
<protein>
    <submittedName>
        <fullName evidence="10">Monovalent cation/H+ antiporter subunit D family protein</fullName>
    </submittedName>
</protein>
<evidence type="ECO:0000256" key="2">
    <source>
        <dbReference type="ARBA" id="ARBA00005346"/>
    </source>
</evidence>
<evidence type="ECO:0000256" key="8">
    <source>
        <dbReference type="SAM" id="Phobius"/>
    </source>
</evidence>
<feature type="transmembrane region" description="Helical" evidence="8">
    <location>
        <begin position="411"/>
        <end position="432"/>
    </location>
</feature>
<dbReference type="PRINTS" id="PR01437">
    <property type="entry name" value="NUOXDRDTASE4"/>
</dbReference>
<keyword evidence="3" id="KW-1003">Cell membrane</keyword>
<dbReference type="InterPro" id="IPR001750">
    <property type="entry name" value="ND/Mrp_TM"/>
</dbReference>
<keyword evidence="4 7" id="KW-0812">Transmembrane</keyword>
<dbReference type="InterPro" id="IPR050586">
    <property type="entry name" value="CPA3_Na-H_Antiporter_D"/>
</dbReference>
<feature type="transmembrane region" description="Helical" evidence="8">
    <location>
        <begin position="200"/>
        <end position="223"/>
    </location>
</feature>
<evidence type="ECO:0000313" key="11">
    <source>
        <dbReference type="Proteomes" id="UP000438699"/>
    </source>
</evidence>
<dbReference type="GO" id="GO:0008137">
    <property type="term" value="F:NADH dehydrogenase (ubiquinone) activity"/>
    <property type="evidence" value="ECO:0007669"/>
    <property type="project" value="InterPro"/>
</dbReference>
<dbReference type="InterPro" id="IPR003918">
    <property type="entry name" value="NADH_UbQ_OxRdtase"/>
</dbReference>
<feature type="transmembrane region" description="Helical" evidence="8">
    <location>
        <begin position="461"/>
        <end position="482"/>
    </location>
</feature>
<feature type="transmembrane region" description="Helical" evidence="8">
    <location>
        <begin position="135"/>
        <end position="153"/>
    </location>
</feature>
<dbReference type="GO" id="GO:0005886">
    <property type="term" value="C:plasma membrane"/>
    <property type="evidence" value="ECO:0007669"/>
    <property type="project" value="UniProtKB-SubCell"/>
</dbReference>
<feature type="transmembrane region" description="Helical" evidence="8">
    <location>
        <begin position="165"/>
        <end position="188"/>
    </location>
</feature>
<organism evidence="10 11">
    <name type="scientific">Pseudodesulfovibrio senegalensis</name>
    <dbReference type="NCBI Taxonomy" id="1721087"/>
    <lineage>
        <taxon>Bacteria</taxon>
        <taxon>Pseudomonadati</taxon>
        <taxon>Thermodesulfobacteriota</taxon>
        <taxon>Desulfovibrionia</taxon>
        <taxon>Desulfovibrionales</taxon>
        <taxon>Desulfovibrionaceae</taxon>
    </lineage>
</organism>
<comment type="subcellular location">
    <subcellularLocation>
        <location evidence="1">Cell membrane</location>
        <topology evidence="1">Multi-pass membrane protein</topology>
    </subcellularLocation>
    <subcellularLocation>
        <location evidence="7">Membrane</location>
        <topology evidence="7">Multi-pass membrane protein</topology>
    </subcellularLocation>
</comment>
<comment type="caution">
    <text evidence="10">The sequence shown here is derived from an EMBL/GenBank/DDBJ whole genome shotgun (WGS) entry which is preliminary data.</text>
</comment>
<evidence type="ECO:0000256" key="5">
    <source>
        <dbReference type="ARBA" id="ARBA00022989"/>
    </source>
</evidence>
<sequence>MQLPVLTILFPLFGAFVAVAVAWSSMGRSRQSVMPIAVSALGLSAVCAAVLFVQVLSTGPQTYLLGGWAPPWGISLSVDPLSALMLVVVSAGALLNLFAFSFTPSKWPLGKTPAFLGLYLLATAGHLGIVATGDVFNLFVFIEVAALSSYALLSMGGPRATFASLNYLLVGSVGASLYLLGVGYLYITSGSLNMLDIADILTTIPLSTTTLTGFVVLMLGLWVKMAVFPFHAWLPAAYSSASPAVSGLLAPMTTKVMAYVIVRMLTTVFPPDLLAAISGFSSMAVWLACVAIIAGALMALAQQDLRRMLCFILVAEVGYMLGGAFMGNATAMTGTILHILADAAMTLTLFLAVGSIVVRTGGSRIDDMDGMFTTMPVTMLAFTAGALSMIGVPPFCGFFSKWYLLSGALEAGHWVFAGSLILSSLVNVFLFFRVFERAFFRKPATASAPDSNDWYQLAPMCLIALLLPVIGLATGGIIQQIIQPALKGVM</sequence>
<accession>A0A6N6N4Z9</accession>
<dbReference type="OrthoDB" id="9805769at2"/>
<keyword evidence="6 8" id="KW-0472">Membrane</keyword>
<evidence type="ECO:0000259" key="9">
    <source>
        <dbReference type="Pfam" id="PF00361"/>
    </source>
</evidence>
<feature type="transmembrane region" description="Helical" evidence="8">
    <location>
        <begin position="274"/>
        <end position="301"/>
    </location>
</feature>
<feature type="transmembrane region" description="Helical" evidence="8">
    <location>
        <begin position="81"/>
        <end position="100"/>
    </location>
</feature>
<gene>
    <name evidence="10" type="ORF">F8A88_00860</name>
</gene>
<dbReference type="RefSeq" id="WP_151149048.1">
    <property type="nucleotide sequence ID" value="NZ_WAIE01000001.1"/>
</dbReference>
<keyword evidence="5 8" id="KW-1133">Transmembrane helix</keyword>
<feature type="transmembrane region" description="Helical" evidence="8">
    <location>
        <begin position="335"/>
        <end position="358"/>
    </location>
</feature>
<feature type="transmembrane region" description="Helical" evidence="8">
    <location>
        <begin position="308"/>
        <end position="329"/>
    </location>
</feature>
<comment type="similarity">
    <text evidence="2">Belongs to the CPA3 antiporters (TC 2.A.63) subunit D family.</text>
</comment>
<dbReference type="PANTHER" id="PTHR42703:SF1">
    <property type="entry name" value="NA(+)_H(+) ANTIPORTER SUBUNIT D1"/>
    <property type="match status" value="1"/>
</dbReference>
<feature type="transmembrane region" description="Helical" evidence="8">
    <location>
        <begin position="112"/>
        <end position="129"/>
    </location>
</feature>